<evidence type="ECO:0000256" key="2">
    <source>
        <dbReference type="ARBA" id="ARBA00009045"/>
    </source>
</evidence>
<dbReference type="PANTHER" id="PTHR43731:SF14">
    <property type="entry name" value="PRESENILIN-ASSOCIATED RHOMBOID-LIKE PROTEIN, MITOCHONDRIAL"/>
    <property type="match status" value="1"/>
</dbReference>
<evidence type="ECO:0000256" key="8">
    <source>
        <dbReference type="SAM" id="Phobius"/>
    </source>
</evidence>
<keyword evidence="3 8" id="KW-0812">Transmembrane</keyword>
<dbReference type="SUPFAM" id="SSF144091">
    <property type="entry name" value="Rhomboid-like"/>
    <property type="match status" value="1"/>
</dbReference>
<organism evidence="10">
    <name type="scientific">freshwater metagenome</name>
    <dbReference type="NCBI Taxonomy" id="449393"/>
    <lineage>
        <taxon>unclassified sequences</taxon>
        <taxon>metagenomes</taxon>
        <taxon>ecological metagenomes</taxon>
    </lineage>
</organism>
<evidence type="ECO:0000259" key="9">
    <source>
        <dbReference type="Pfam" id="PF01694"/>
    </source>
</evidence>
<keyword evidence="4" id="KW-0378">Hydrolase</keyword>
<feature type="transmembrane region" description="Helical" evidence="8">
    <location>
        <begin position="213"/>
        <end position="230"/>
    </location>
</feature>
<feature type="compositionally biased region" description="Pro residues" evidence="7">
    <location>
        <begin position="12"/>
        <end position="32"/>
    </location>
</feature>
<dbReference type="EMBL" id="CAFAAG010000015">
    <property type="protein sequence ID" value="CAB4788162.1"/>
    <property type="molecule type" value="Genomic_DNA"/>
</dbReference>
<feature type="transmembrane region" description="Helical" evidence="8">
    <location>
        <begin position="136"/>
        <end position="153"/>
    </location>
</feature>
<evidence type="ECO:0000256" key="3">
    <source>
        <dbReference type="ARBA" id="ARBA00022692"/>
    </source>
</evidence>
<feature type="transmembrane region" description="Helical" evidence="8">
    <location>
        <begin position="159"/>
        <end position="177"/>
    </location>
</feature>
<sequence length="256" mass="27212">MPKKHRTNSVNFPPPQVPSQNPTPPPPPPPPRAITRKPLTQKPIQRNSYKPNNNPFVVSNAIIAINLGLFVWSQISGVSRFQYNMFLSRVFLDNGEWYRLVSAGFVHFGLFHVAMNMFLLFQLGRMLEPAIGSTKFALIYFASLLSGSAGALLLSPTAFTGGASGAVFGVMAAGVVGTRQQGANPFKSGLGMTFAINIVLTLAIPGISIGGHFGGALAGAVCGFVILAPTRIKIPEFVQYATPILVGAAAIYISLA</sequence>
<feature type="transmembrane region" description="Helical" evidence="8">
    <location>
        <begin position="97"/>
        <end position="124"/>
    </location>
</feature>
<comment type="similarity">
    <text evidence="2">Belongs to the peptidase S54 family.</text>
</comment>
<feature type="transmembrane region" description="Helical" evidence="8">
    <location>
        <begin position="237"/>
        <end position="255"/>
    </location>
</feature>
<keyword evidence="5 8" id="KW-1133">Transmembrane helix</keyword>
<dbReference type="Pfam" id="PF01694">
    <property type="entry name" value="Rhomboid"/>
    <property type="match status" value="1"/>
</dbReference>
<dbReference type="PANTHER" id="PTHR43731">
    <property type="entry name" value="RHOMBOID PROTEASE"/>
    <property type="match status" value="1"/>
</dbReference>
<evidence type="ECO:0000256" key="5">
    <source>
        <dbReference type="ARBA" id="ARBA00022989"/>
    </source>
</evidence>
<dbReference type="GO" id="GO:0004252">
    <property type="term" value="F:serine-type endopeptidase activity"/>
    <property type="evidence" value="ECO:0007669"/>
    <property type="project" value="InterPro"/>
</dbReference>
<evidence type="ECO:0000313" key="10">
    <source>
        <dbReference type="EMBL" id="CAB4788162.1"/>
    </source>
</evidence>
<feature type="transmembrane region" description="Helical" evidence="8">
    <location>
        <begin position="56"/>
        <end position="77"/>
    </location>
</feature>
<protein>
    <submittedName>
        <fullName evidence="10">Unannotated protein</fullName>
    </submittedName>
</protein>
<feature type="region of interest" description="Disordered" evidence="7">
    <location>
        <begin position="1"/>
        <end position="36"/>
    </location>
</feature>
<dbReference type="InterPro" id="IPR050925">
    <property type="entry name" value="Rhomboid_protease_S54"/>
</dbReference>
<dbReference type="InterPro" id="IPR035952">
    <property type="entry name" value="Rhomboid-like_sf"/>
</dbReference>
<name>A0A6J6WTS3_9ZZZZ</name>
<dbReference type="InterPro" id="IPR022764">
    <property type="entry name" value="Peptidase_S54_rhomboid_dom"/>
</dbReference>
<keyword evidence="6 8" id="KW-0472">Membrane</keyword>
<reference evidence="10" key="1">
    <citation type="submission" date="2020-05" db="EMBL/GenBank/DDBJ databases">
        <authorList>
            <person name="Chiriac C."/>
            <person name="Salcher M."/>
            <person name="Ghai R."/>
            <person name="Kavagutti S V."/>
        </authorList>
    </citation>
    <scope>NUCLEOTIDE SEQUENCE</scope>
</reference>
<accession>A0A6J6WTS3</accession>
<proteinExistence type="inferred from homology"/>
<gene>
    <name evidence="10" type="ORF">UFOPK2975_00357</name>
</gene>
<feature type="domain" description="Peptidase S54 rhomboid" evidence="9">
    <location>
        <begin position="95"/>
        <end position="227"/>
    </location>
</feature>
<evidence type="ECO:0000256" key="4">
    <source>
        <dbReference type="ARBA" id="ARBA00022801"/>
    </source>
</evidence>
<evidence type="ECO:0000256" key="6">
    <source>
        <dbReference type="ARBA" id="ARBA00023136"/>
    </source>
</evidence>
<comment type="subcellular location">
    <subcellularLocation>
        <location evidence="1">Membrane</location>
        <topology evidence="1">Multi-pass membrane protein</topology>
    </subcellularLocation>
</comment>
<evidence type="ECO:0000256" key="7">
    <source>
        <dbReference type="SAM" id="MobiDB-lite"/>
    </source>
</evidence>
<dbReference type="Gene3D" id="1.20.1540.10">
    <property type="entry name" value="Rhomboid-like"/>
    <property type="match status" value="1"/>
</dbReference>
<dbReference type="AlphaFoldDB" id="A0A6J6WTS3"/>
<evidence type="ECO:0000256" key="1">
    <source>
        <dbReference type="ARBA" id="ARBA00004141"/>
    </source>
</evidence>
<dbReference type="GO" id="GO:0016020">
    <property type="term" value="C:membrane"/>
    <property type="evidence" value="ECO:0007669"/>
    <property type="project" value="UniProtKB-SubCell"/>
</dbReference>